<accession>A0ABU2JFI9</accession>
<evidence type="ECO:0000313" key="4">
    <source>
        <dbReference type="Proteomes" id="UP001183176"/>
    </source>
</evidence>
<dbReference type="EMBL" id="JAVREH010000039">
    <property type="protein sequence ID" value="MDT0263454.1"/>
    <property type="molecule type" value="Genomic_DNA"/>
</dbReference>
<dbReference type="InterPro" id="IPR008035">
    <property type="entry name" value="Pro_3_hydrox_C"/>
</dbReference>
<dbReference type="InterPro" id="IPR007803">
    <property type="entry name" value="Asp/Arg/Pro-Hydrxlase"/>
</dbReference>
<name>A0ABU2JFI9_9ACTN</name>
<protein>
    <submittedName>
        <fullName evidence="3">Aspartyl/asparaginyl beta-hydroxylase domain-containing protein</fullName>
    </submittedName>
</protein>
<dbReference type="Pfam" id="PF05373">
    <property type="entry name" value="Pro_3_hydrox_C"/>
    <property type="match status" value="1"/>
</dbReference>
<comment type="caution">
    <text evidence="3">The sequence shown here is derived from an EMBL/GenBank/DDBJ whole genome shotgun (WGS) entry which is preliminary data.</text>
</comment>
<feature type="domain" description="L-proline 3-hydroxylase C-terminal" evidence="2">
    <location>
        <begin position="186"/>
        <end position="268"/>
    </location>
</feature>
<feature type="domain" description="Aspartyl/asparaginy/proline hydroxylase" evidence="1">
    <location>
        <begin position="32"/>
        <end position="171"/>
    </location>
</feature>
<dbReference type="RefSeq" id="WP_311424601.1">
    <property type="nucleotide sequence ID" value="NZ_JAVREH010000039.1"/>
</dbReference>
<dbReference type="Gene3D" id="1.10.1720.10">
    <property type="entry name" value="L-proline 3-hydroxylase, C-terminal domain"/>
    <property type="match status" value="1"/>
</dbReference>
<dbReference type="SUPFAM" id="SSF51197">
    <property type="entry name" value="Clavaminate synthase-like"/>
    <property type="match status" value="1"/>
</dbReference>
<dbReference type="InterPro" id="IPR027443">
    <property type="entry name" value="IPNS-like_sf"/>
</dbReference>
<sequence>MSSYSLGTLSIDPTQVDVDLRGIENFGYVDSYDEFVCGSWRTCMLRNGSGDGGDAKIGDYEGPSKSTEFGARLGYLDRITTEHFRTDNLRFARVTRLAPDSVVVPHRDYVELSSSFVRIHVPLVTTERALVSENETIYRMRAGEVWFLDATEVHSIANFSDVGRVHLLLDFAVSDPREVFTVAPNWAPQIPAESLVGRRPLNADETEILLDLDKIIDRTNARDVLAILIKRYFAAELDVLEVFSLLGRIAEGSADADVVEWSRWIHSHSLTAR</sequence>
<keyword evidence="4" id="KW-1185">Reference proteome</keyword>
<evidence type="ECO:0000259" key="1">
    <source>
        <dbReference type="Pfam" id="PF05118"/>
    </source>
</evidence>
<evidence type="ECO:0000259" key="2">
    <source>
        <dbReference type="Pfam" id="PF05373"/>
    </source>
</evidence>
<evidence type="ECO:0000313" key="3">
    <source>
        <dbReference type="EMBL" id="MDT0263454.1"/>
    </source>
</evidence>
<dbReference type="InterPro" id="IPR037037">
    <property type="entry name" value="Pro_3_hydrox_C_sf"/>
</dbReference>
<gene>
    <name evidence="3" type="ORF">RM423_18890</name>
</gene>
<proteinExistence type="predicted"/>
<dbReference type="Gene3D" id="2.60.120.330">
    <property type="entry name" value="B-lactam Antibiotic, Isopenicillin N Synthase, Chain"/>
    <property type="match status" value="1"/>
</dbReference>
<dbReference type="Pfam" id="PF05118">
    <property type="entry name" value="Asp_Arg_Hydrox"/>
    <property type="match status" value="1"/>
</dbReference>
<dbReference type="Proteomes" id="UP001183176">
    <property type="component" value="Unassembled WGS sequence"/>
</dbReference>
<reference evidence="4" key="1">
    <citation type="submission" date="2023-07" db="EMBL/GenBank/DDBJ databases">
        <title>30 novel species of actinomycetes from the DSMZ collection.</title>
        <authorList>
            <person name="Nouioui I."/>
        </authorList>
    </citation>
    <scope>NUCLEOTIDE SEQUENCE [LARGE SCALE GENOMIC DNA]</scope>
    <source>
        <strain evidence="4">DSM 44399</strain>
    </source>
</reference>
<organism evidence="3 4">
    <name type="scientific">Jatrophihabitans lederbergiae</name>
    <dbReference type="NCBI Taxonomy" id="3075547"/>
    <lineage>
        <taxon>Bacteria</taxon>
        <taxon>Bacillati</taxon>
        <taxon>Actinomycetota</taxon>
        <taxon>Actinomycetes</taxon>
        <taxon>Jatrophihabitantales</taxon>
        <taxon>Jatrophihabitantaceae</taxon>
        <taxon>Jatrophihabitans</taxon>
    </lineage>
</organism>